<evidence type="ECO:0000313" key="3">
    <source>
        <dbReference type="EMBL" id="CAF9938380.1"/>
    </source>
</evidence>
<reference evidence="3" key="1">
    <citation type="submission" date="2021-03" db="EMBL/GenBank/DDBJ databases">
        <authorList>
            <person name="Tagirdzhanova G."/>
        </authorList>
    </citation>
    <scope>NUCLEOTIDE SEQUENCE</scope>
</reference>
<proteinExistence type="predicted"/>
<name>A0A8H3IXY7_9LECA</name>
<dbReference type="OrthoDB" id="5345753at2759"/>
<feature type="compositionally biased region" description="Polar residues" evidence="1">
    <location>
        <begin position="48"/>
        <end position="74"/>
    </location>
</feature>
<dbReference type="AlphaFoldDB" id="A0A8H3IXY7"/>
<accession>A0A8H3IXY7</accession>
<evidence type="ECO:0000313" key="4">
    <source>
        <dbReference type="Proteomes" id="UP000664534"/>
    </source>
</evidence>
<gene>
    <name evidence="3" type="ORF">IMSHALPRED_000775</name>
</gene>
<feature type="signal peptide" evidence="2">
    <location>
        <begin position="1"/>
        <end position="22"/>
    </location>
</feature>
<dbReference type="Proteomes" id="UP000664534">
    <property type="component" value="Unassembled WGS sequence"/>
</dbReference>
<keyword evidence="4" id="KW-1185">Reference proteome</keyword>
<comment type="caution">
    <text evidence="3">The sequence shown here is derived from an EMBL/GenBank/DDBJ whole genome shotgun (WGS) entry which is preliminary data.</text>
</comment>
<organism evidence="3 4">
    <name type="scientific">Imshaugia aleurites</name>
    <dbReference type="NCBI Taxonomy" id="172621"/>
    <lineage>
        <taxon>Eukaryota</taxon>
        <taxon>Fungi</taxon>
        <taxon>Dikarya</taxon>
        <taxon>Ascomycota</taxon>
        <taxon>Pezizomycotina</taxon>
        <taxon>Lecanoromycetes</taxon>
        <taxon>OSLEUM clade</taxon>
        <taxon>Lecanoromycetidae</taxon>
        <taxon>Lecanorales</taxon>
        <taxon>Lecanorineae</taxon>
        <taxon>Parmeliaceae</taxon>
        <taxon>Imshaugia</taxon>
    </lineage>
</organism>
<feature type="region of interest" description="Disordered" evidence="1">
    <location>
        <begin position="42"/>
        <end position="86"/>
    </location>
</feature>
<dbReference type="EMBL" id="CAJPDT010000108">
    <property type="protein sequence ID" value="CAF9938380.1"/>
    <property type="molecule type" value="Genomic_DNA"/>
</dbReference>
<evidence type="ECO:0000256" key="2">
    <source>
        <dbReference type="SAM" id="SignalP"/>
    </source>
</evidence>
<sequence length="544" mass="59327">MLQHHLSILAFGCLTVQGVAEAGFVALPRQLTDFSLKDSTSLRRRQPATVQEQGDINAVSTPGQQTQNTTSTAGEGNGTDPDPGVITNSVATPISDEVNCTDVTTGRDNKCWGQLKLTEWVEDWVDTNTCYTDEAFASCFLRKEGFPGLDCTGIKIDTCTSPQGDTVLTEPAVFYVAYNIYAVNQFFLSWWTAVGDAASMASENVGEIVQLLDPLSTTDTVLDDVLITLTGIFALVPGLGYIADQVEGFSDGWAAFAQVLENALFVAPQIGRWMFPIDSATSQVIQMADLSTQMGSVIQMVQDNLNKTLVDVMQNTTMFLAFASQGNFSTSAPSLPDQTNYLLYAFNTYLISQALTGNGVYGVIGLDTNPQSLSFNGTKTNSAYDFSDCQGYNEQNVCDAWWFSGRYNSAFGLDDFNHMDRNYGDVLTTLFTNYTTGELLFDGAYACNANGNYGQPVNVTVNSAGVNTGCLSQLRILTWDMSCDNPLHRTSPGCEFLEVPRQNQFFGDCNSHSAYSVEDQPIYCVPYSYLGPLVTQNAIQLQRS</sequence>
<evidence type="ECO:0000256" key="1">
    <source>
        <dbReference type="SAM" id="MobiDB-lite"/>
    </source>
</evidence>
<feature type="chain" id="PRO_5034536706" evidence="2">
    <location>
        <begin position="23"/>
        <end position="544"/>
    </location>
</feature>
<keyword evidence="2" id="KW-0732">Signal</keyword>
<protein>
    <submittedName>
        <fullName evidence="3">Uncharacterized protein</fullName>
    </submittedName>
</protein>